<dbReference type="OrthoDB" id="67750at2759"/>
<dbReference type="Proteomes" id="UP000812440">
    <property type="component" value="Chromosome 3"/>
</dbReference>
<dbReference type="PANTHER" id="PTHR16078:SF1">
    <property type="entry name" value="COILED-COIL DOMAIN-CONTAINING PROTEIN 87"/>
    <property type="match status" value="1"/>
</dbReference>
<dbReference type="AlphaFoldDB" id="A0A8T2J564"/>
<protein>
    <submittedName>
        <fullName evidence="1">Uncharacterized protein</fullName>
    </submittedName>
</protein>
<dbReference type="Gene3D" id="1.20.58.1520">
    <property type="match status" value="1"/>
</dbReference>
<dbReference type="EMBL" id="JAACNH010000006">
    <property type="protein sequence ID" value="KAG8439472.1"/>
    <property type="molecule type" value="Genomic_DNA"/>
</dbReference>
<sequence length="108" mass="12756">MVAGMAGEVVMPLIKREKGYDGTSKARMEESKERNKICTQMSKIEHKILDALDVIKKTFNDKVSFKGRPYVEKLHWDKTEMLYWLQQERNKSLLEKDFNDKFENKAKL</sequence>
<reference evidence="1" key="1">
    <citation type="thesis" date="2020" institute="ProQuest LLC" country="789 East Eisenhower Parkway, Ann Arbor, MI, USA">
        <title>Comparative Genomics and Chromosome Evolution.</title>
        <authorList>
            <person name="Mudd A.B."/>
        </authorList>
    </citation>
    <scope>NUCLEOTIDE SEQUENCE</scope>
    <source>
        <strain evidence="1">Female2</strain>
        <tissue evidence="1">Blood</tissue>
    </source>
</reference>
<gene>
    <name evidence="1" type="ORF">GDO86_005617</name>
</gene>
<organism evidence="1 2">
    <name type="scientific">Hymenochirus boettgeri</name>
    <name type="common">Congo dwarf clawed frog</name>
    <dbReference type="NCBI Taxonomy" id="247094"/>
    <lineage>
        <taxon>Eukaryota</taxon>
        <taxon>Metazoa</taxon>
        <taxon>Chordata</taxon>
        <taxon>Craniata</taxon>
        <taxon>Vertebrata</taxon>
        <taxon>Euteleostomi</taxon>
        <taxon>Amphibia</taxon>
        <taxon>Batrachia</taxon>
        <taxon>Anura</taxon>
        <taxon>Pipoidea</taxon>
        <taxon>Pipidae</taxon>
        <taxon>Pipinae</taxon>
        <taxon>Hymenochirus</taxon>
    </lineage>
</organism>
<proteinExistence type="predicted"/>
<evidence type="ECO:0000313" key="2">
    <source>
        <dbReference type="Proteomes" id="UP000812440"/>
    </source>
</evidence>
<accession>A0A8T2J564</accession>
<dbReference type="InterPro" id="IPR037383">
    <property type="entry name" value="CCDC87"/>
</dbReference>
<evidence type="ECO:0000313" key="1">
    <source>
        <dbReference type="EMBL" id="KAG8439472.1"/>
    </source>
</evidence>
<keyword evidence="2" id="KW-1185">Reference proteome</keyword>
<dbReference type="PANTHER" id="PTHR16078">
    <property type="entry name" value="COILED-COIL DOMAIN-CONTAINING PROTEIN 87"/>
    <property type="match status" value="1"/>
</dbReference>
<name>A0A8T2J564_9PIPI</name>
<comment type="caution">
    <text evidence="1">The sequence shown here is derived from an EMBL/GenBank/DDBJ whole genome shotgun (WGS) entry which is preliminary data.</text>
</comment>